<feature type="non-terminal residue" evidence="1">
    <location>
        <position position="178"/>
    </location>
</feature>
<comment type="caution">
    <text evidence="1">The sequence shown here is derived from an EMBL/GenBank/DDBJ whole genome shotgun (WGS) entry which is preliminary data.</text>
</comment>
<keyword evidence="2" id="KW-1185">Reference proteome</keyword>
<organism evidence="1 2">
    <name type="scientific">Micromonospora fluostatini</name>
    <dbReference type="NCBI Taxonomy" id="1629071"/>
    <lineage>
        <taxon>Bacteria</taxon>
        <taxon>Bacillati</taxon>
        <taxon>Actinomycetota</taxon>
        <taxon>Actinomycetes</taxon>
        <taxon>Micromonosporales</taxon>
        <taxon>Micromonosporaceae</taxon>
        <taxon>Micromonospora</taxon>
    </lineage>
</organism>
<evidence type="ECO:0000313" key="2">
    <source>
        <dbReference type="Proteomes" id="UP000295626"/>
    </source>
</evidence>
<reference evidence="1 2" key="1">
    <citation type="submission" date="2019-02" db="EMBL/GenBank/DDBJ databases">
        <title>Draft genome sequences of novel Actinobacteria.</title>
        <authorList>
            <person name="Sahin N."/>
            <person name="Ay H."/>
            <person name="Saygin H."/>
        </authorList>
    </citation>
    <scope>NUCLEOTIDE SEQUENCE [LARGE SCALE GENOMIC DNA]</scope>
    <source>
        <strain evidence="1 2">JCM 30529</strain>
    </source>
</reference>
<proteinExistence type="predicted"/>
<sequence>MPWRGPAEDGEFPTLGYDVGEWIEEHCVVPDGYRMGQPYRLTDEMWTFLVHFYRLYPHAGPWPAPDALRYVGGQLRRSQKWGKDPFGAAIILAEALGPTRFDGYGDPTGSPSPLIVCLGTAEDQTDNTWRPLLSMIRGGPLIDLPGMDAGQTRVELPSGGKIEPVTTSARARLGAPMT</sequence>
<dbReference type="EMBL" id="SMKE01001091">
    <property type="protein sequence ID" value="TDB80550.1"/>
    <property type="molecule type" value="Genomic_DNA"/>
</dbReference>
<protein>
    <submittedName>
        <fullName evidence="1">Uncharacterized protein</fullName>
    </submittedName>
</protein>
<dbReference type="Proteomes" id="UP000295626">
    <property type="component" value="Unassembled WGS sequence"/>
</dbReference>
<accession>A0ABY2DCM5</accession>
<gene>
    <name evidence="1" type="ORF">E1091_19240</name>
</gene>
<evidence type="ECO:0000313" key="1">
    <source>
        <dbReference type="EMBL" id="TDB80550.1"/>
    </source>
</evidence>
<name>A0ABY2DCM5_9ACTN</name>